<keyword evidence="1" id="KW-0805">Transcription regulation</keyword>
<keyword evidence="3" id="KW-0804">Transcription</keyword>
<evidence type="ECO:0000256" key="3">
    <source>
        <dbReference type="ARBA" id="ARBA00023163"/>
    </source>
</evidence>
<dbReference type="Proteomes" id="UP000199205">
    <property type="component" value="Unassembled WGS sequence"/>
</dbReference>
<dbReference type="EMBL" id="FMAF01000035">
    <property type="protein sequence ID" value="SCB50883.1"/>
    <property type="molecule type" value="Genomic_DNA"/>
</dbReference>
<reference evidence="5 6" key="1">
    <citation type="submission" date="2016-08" db="EMBL/GenBank/DDBJ databases">
        <authorList>
            <person name="Seilhamer J.J."/>
        </authorList>
    </citation>
    <scope>NUCLEOTIDE SEQUENCE [LARGE SCALE GENOMIC DNA]</scope>
    <source>
        <strain evidence="5 6">P1-7</strain>
    </source>
</reference>
<protein>
    <submittedName>
        <fullName evidence="5">Transcriptional regulator GlxA family, contains an amidase domain and an AraC-type DNA-binding HTH domain</fullName>
    </submittedName>
</protein>
<dbReference type="PANTHER" id="PTHR46796:SF14">
    <property type="entry name" value="TRANSCRIPTIONAL REGULATORY PROTEIN"/>
    <property type="match status" value="1"/>
</dbReference>
<evidence type="ECO:0000259" key="4">
    <source>
        <dbReference type="PROSITE" id="PS01124"/>
    </source>
</evidence>
<dbReference type="OrthoDB" id="9806208at2"/>
<dbReference type="InterPro" id="IPR009057">
    <property type="entry name" value="Homeodomain-like_sf"/>
</dbReference>
<dbReference type="Pfam" id="PF12833">
    <property type="entry name" value="HTH_18"/>
    <property type="match status" value="1"/>
</dbReference>
<accession>A0A1C3XF35</accession>
<proteinExistence type="predicted"/>
<gene>
    <name evidence="5" type="ORF">GA0061101_13531</name>
</gene>
<organism evidence="5 6">
    <name type="scientific">Rhizobium lusitanum</name>
    <dbReference type="NCBI Taxonomy" id="293958"/>
    <lineage>
        <taxon>Bacteria</taxon>
        <taxon>Pseudomonadati</taxon>
        <taxon>Pseudomonadota</taxon>
        <taxon>Alphaproteobacteria</taxon>
        <taxon>Hyphomicrobiales</taxon>
        <taxon>Rhizobiaceae</taxon>
        <taxon>Rhizobium/Agrobacterium group</taxon>
        <taxon>Rhizobium</taxon>
    </lineage>
</organism>
<dbReference type="InterPro" id="IPR018060">
    <property type="entry name" value="HTH_AraC"/>
</dbReference>
<sequence length="301" mass="33062">MSLAYLELNTLGPYFGLPEAASLNTVPVRSSSICVTRIAKDVADGERPIVCLPVCDAYFLMVYTKEAHHCDILPDGTRTLPRRFERGSVCLVDLSEGASIVLHADLHSATFFLPKALIQEVGELSRASPTIQLRCRRGERDPVLSNLTDIVLSLFDRRTASWEALLKHLAIAICSHLIEDLIGETEAGLDDAILPYNRETAAKEFMRKNLARELSVAEIAAAAGLSANHFSQGFKKVTGVTPHQWLMHARVEAAKELLRGSEASLKMIADACGFVDQSHFTKVFSRETGVTPAVWRAGYIN</sequence>
<dbReference type="RefSeq" id="WP_092576805.1">
    <property type="nucleotide sequence ID" value="NZ_FMAF01000035.1"/>
</dbReference>
<evidence type="ECO:0000256" key="1">
    <source>
        <dbReference type="ARBA" id="ARBA00023015"/>
    </source>
</evidence>
<dbReference type="Gene3D" id="1.10.10.60">
    <property type="entry name" value="Homeodomain-like"/>
    <property type="match status" value="2"/>
</dbReference>
<dbReference type="GO" id="GO:0003700">
    <property type="term" value="F:DNA-binding transcription factor activity"/>
    <property type="evidence" value="ECO:0007669"/>
    <property type="project" value="InterPro"/>
</dbReference>
<keyword evidence="2 5" id="KW-0238">DNA-binding</keyword>
<evidence type="ECO:0000256" key="2">
    <source>
        <dbReference type="ARBA" id="ARBA00023125"/>
    </source>
</evidence>
<name>A0A1C3XF35_9HYPH</name>
<feature type="domain" description="HTH araC/xylS-type" evidence="4">
    <location>
        <begin position="200"/>
        <end position="298"/>
    </location>
</feature>
<evidence type="ECO:0000313" key="6">
    <source>
        <dbReference type="Proteomes" id="UP000199205"/>
    </source>
</evidence>
<dbReference type="PANTHER" id="PTHR46796">
    <property type="entry name" value="HTH-TYPE TRANSCRIPTIONAL ACTIVATOR RHAS-RELATED"/>
    <property type="match status" value="1"/>
</dbReference>
<dbReference type="InterPro" id="IPR018062">
    <property type="entry name" value="HTH_AraC-typ_CS"/>
</dbReference>
<dbReference type="PROSITE" id="PS01124">
    <property type="entry name" value="HTH_ARAC_FAMILY_2"/>
    <property type="match status" value="1"/>
</dbReference>
<dbReference type="GO" id="GO:0043565">
    <property type="term" value="F:sequence-specific DNA binding"/>
    <property type="evidence" value="ECO:0007669"/>
    <property type="project" value="InterPro"/>
</dbReference>
<dbReference type="SMART" id="SM00342">
    <property type="entry name" value="HTH_ARAC"/>
    <property type="match status" value="1"/>
</dbReference>
<dbReference type="InterPro" id="IPR050204">
    <property type="entry name" value="AraC_XylS_family_regulators"/>
</dbReference>
<evidence type="ECO:0000313" key="5">
    <source>
        <dbReference type="EMBL" id="SCB50883.1"/>
    </source>
</evidence>
<dbReference type="SUPFAM" id="SSF46689">
    <property type="entry name" value="Homeodomain-like"/>
    <property type="match status" value="2"/>
</dbReference>
<dbReference type="PROSITE" id="PS00041">
    <property type="entry name" value="HTH_ARAC_FAMILY_1"/>
    <property type="match status" value="1"/>
</dbReference>
<dbReference type="AlphaFoldDB" id="A0A1C3XF35"/>